<protein>
    <submittedName>
        <fullName evidence="2">Protoporphyrinogen oxidase</fullName>
    </submittedName>
</protein>
<dbReference type="InterPro" id="IPR052200">
    <property type="entry name" value="Protoporphyrinogen_IX_DH"/>
</dbReference>
<dbReference type="AlphaFoldDB" id="A0A2V1P2Y2"/>
<dbReference type="GO" id="GO:0006783">
    <property type="term" value="P:heme biosynthetic process"/>
    <property type="evidence" value="ECO:0007669"/>
    <property type="project" value="TreeGrafter"/>
</dbReference>
<dbReference type="InterPro" id="IPR026816">
    <property type="entry name" value="Flavodoxin_dom"/>
</dbReference>
<accession>A0A2V1P2Y2</accession>
<reference evidence="3" key="1">
    <citation type="submission" date="2018-05" db="EMBL/GenBank/DDBJ databases">
        <authorList>
            <person name="Du Z."/>
            <person name="Wang X."/>
        </authorList>
    </citation>
    <scope>NUCLEOTIDE SEQUENCE [LARGE SCALE GENOMIC DNA]</scope>
    <source>
        <strain evidence="3">WDS4C29</strain>
    </source>
</reference>
<sequence>MAVPIIFQSLEGQTRKVAEFAADLVRKSGQAPQLIDMSDPMVEVPLEGAERVILAAPVHERRHPQEFELFLTAQGKDLARCKTLFLSVSMNAAFPEGRNEAQDYVTEMQMRTGFTPDASALVAGAIKRREYDYFAQQVIQHVVMRGKEYDSTADEHEFTDWDALETTLRDFLG</sequence>
<proteinExistence type="predicted"/>
<dbReference type="PANTHER" id="PTHR38030:SF2">
    <property type="entry name" value="PROTOPORPHYRINOGEN IX DEHYDROGENASE [QUINONE]"/>
    <property type="match status" value="1"/>
</dbReference>
<organism evidence="2 3">
    <name type="scientific">Salibaculum griseiflavum</name>
    <dbReference type="NCBI Taxonomy" id="1914409"/>
    <lineage>
        <taxon>Bacteria</taxon>
        <taxon>Pseudomonadati</taxon>
        <taxon>Pseudomonadota</taxon>
        <taxon>Alphaproteobacteria</taxon>
        <taxon>Rhodobacterales</taxon>
        <taxon>Roseobacteraceae</taxon>
        <taxon>Salibaculum</taxon>
    </lineage>
</organism>
<dbReference type="InterPro" id="IPR029039">
    <property type="entry name" value="Flavoprotein-like_sf"/>
</dbReference>
<evidence type="ECO:0000313" key="3">
    <source>
        <dbReference type="Proteomes" id="UP000245293"/>
    </source>
</evidence>
<dbReference type="SUPFAM" id="SSF52218">
    <property type="entry name" value="Flavoproteins"/>
    <property type="match status" value="1"/>
</dbReference>
<feature type="domain" description="Flavodoxin" evidence="1">
    <location>
        <begin position="5"/>
        <end position="151"/>
    </location>
</feature>
<dbReference type="Gene3D" id="3.40.50.360">
    <property type="match status" value="1"/>
</dbReference>
<dbReference type="RefSeq" id="WP_109388672.1">
    <property type="nucleotide sequence ID" value="NZ_QETF01000008.1"/>
</dbReference>
<dbReference type="Pfam" id="PF12724">
    <property type="entry name" value="Flavodoxin_5"/>
    <property type="match status" value="1"/>
</dbReference>
<name>A0A2V1P2Y2_9RHOB</name>
<evidence type="ECO:0000259" key="1">
    <source>
        <dbReference type="Pfam" id="PF12724"/>
    </source>
</evidence>
<dbReference type="EMBL" id="QETF01000008">
    <property type="protein sequence ID" value="PWG16879.1"/>
    <property type="molecule type" value="Genomic_DNA"/>
</dbReference>
<dbReference type="PANTHER" id="PTHR38030">
    <property type="entry name" value="PROTOPORPHYRINOGEN IX DEHYDROGENASE [MENAQUINONE]"/>
    <property type="match status" value="1"/>
</dbReference>
<dbReference type="GO" id="GO:0070819">
    <property type="term" value="F:menaquinone-dependent protoporphyrinogen oxidase activity"/>
    <property type="evidence" value="ECO:0007669"/>
    <property type="project" value="TreeGrafter"/>
</dbReference>
<dbReference type="OrthoDB" id="9795729at2"/>
<evidence type="ECO:0000313" key="2">
    <source>
        <dbReference type="EMBL" id="PWG16879.1"/>
    </source>
</evidence>
<keyword evidence="3" id="KW-1185">Reference proteome</keyword>
<gene>
    <name evidence="2" type="ORF">DFK10_08870</name>
</gene>
<comment type="caution">
    <text evidence="2">The sequence shown here is derived from an EMBL/GenBank/DDBJ whole genome shotgun (WGS) entry which is preliminary data.</text>
</comment>
<dbReference type="GO" id="GO:0010181">
    <property type="term" value="F:FMN binding"/>
    <property type="evidence" value="ECO:0007669"/>
    <property type="project" value="TreeGrafter"/>
</dbReference>
<dbReference type="Proteomes" id="UP000245293">
    <property type="component" value="Unassembled WGS sequence"/>
</dbReference>